<dbReference type="EMBL" id="CDOD01000018">
    <property type="protein sequence ID" value="CEN35170.1"/>
    <property type="molecule type" value="Genomic_DNA"/>
</dbReference>
<sequence>MKTSNKILLFFVALLLLYPAFLSYIKRKEYEKNPTKLFRKENRYYDLEKLEDFKHLKIIGNDSTQLSHIRFTYSDSCFSLNKKDDLPKEFSIDNKQDTLIITLNEKGNDYWGENVKDFKSTPRLHLFAPALQSVTLEKIGLVVNAVTFKKKDAFTSFYLNKSEVVMETIYDSDITHILEKTSKIPYKSFDINGMDSDFDLGNVLCDSLIFNLKGKSIFRTTSDGFTYFSGEIGQETTTEIPQKLKESVKVVEEK</sequence>
<proteinExistence type="predicted"/>
<protein>
    <recommendedName>
        <fullName evidence="3">DUF4340 domain-containing protein</fullName>
    </recommendedName>
</protein>
<gene>
    <name evidence="1" type="ORF">CCYN2B_250048</name>
</gene>
<reference evidence="2" key="1">
    <citation type="submission" date="2015-01" db="EMBL/GenBank/DDBJ databases">
        <authorList>
            <person name="MANFREDI Pablo"/>
        </authorList>
    </citation>
    <scope>NUCLEOTIDE SEQUENCE [LARGE SCALE GENOMIC DNA]</scope>
    <source>
        <strain evidence="2">Ccyn2B</strain>
    </source>
</reference>
<evidence type="ECO:0008006" key="3">
    <source>
        <dbReference type="Google" id="ProtNLM"/>
    </source>
</evidence>
<name>A0A0B7H725_9FLAO</name>
<evidence type="ECO:0000313" key="1">
    <source>
        <dbReference type="EMBL" id="CEN35170.1"/>
    </source>
</evidence>
<evidence type="ECO:0000313" key="2">
    <source>
        <dbReference type="Proteomes" id="UP000038055"/>
    </source>
</evidence>
<dbReference type="RefSeq" id="WP_041991816.1">
    <property type="nucleotide sequence ID" value="NZ_CDOD01000018.1"/>
</dbReference>
<keyword evidence="2" id="KW-1185">Reference proteome</keyword>
<dbReference type="Proteomes" id="UP000038055">
    <property type="component" value="Unassembled WGS sequence"/>
</dbReference>
<organism evidence="1 2">
    <name type="scientific">Capnocytophaga cynodegmi</name>
    <dbReference type="NCBI Taxonomy" id="28189"/>
    <lineage>
        <taxon>Bacteria</taxon>
        <taxon>Pseudomonadati</taxon>
        <taxon>Bacteroidota</taxon>
        <taxon>Flavobacteriia</taxon>
        <taxon>Flavobacteriales</taxon>
        <taxon>Flavobacteriaceae</taxon>
        <taxon>Capnocytophaga</taxon>
    </lineage>
</organism>
<accession>A0A0B7H725</accession>
<dbReference type="AlphaFoldDB" id="A0A0B7H725"/>